<protein>
    <submittedName>
        <fullName evidence="1">Glycosyltransferase</fullName>
        <ecNumber evidence="1">2.4.-.-</ecNumber>
    </submittedName>
</protein>
<reference evidence="1 2" key="1">
    <citation type="submission" date="2022-08" db="EMBL/GenBank/DDBJ databases">
        <authorList>
            <person name="Li F."/>
        </authorList>
    </citation>
    <scope>NUCLEOTIDE SEQUENCE [LARGE SCALE GENOMIC DNA]</scope>
    <source>
        <strain evidence="1 2">10F1B-8-1</strain>
    </source>
</reference>
<dbReference type="Pfam" id="PF13692">
    <property type="entry name" value="Glyco_trans_1_4"/>
    <property type="match status" value="1"/>
</dbReference>
<gene>
    <name evidence="1" type="ORF">NUH29_00565</name>
</gene>
<keyword evidence="2" id="KW-1185">Reference proteome</keyword>
<organism evidence="1 2">
    <name type="scientific">Protaetiibacter mangrovi</name>
    <dbReference type="NCBI Taxonomy" id="2970926"/>
    <lineage>
        <taxon>Bacteria</taxon>
        <taxon>Bacillati</taxon>
        <taxon>Actinomycetota</taxon>
        <taxon>Actinomycetes</taxon>
        <taxon>Micrococcales</taxon>
        <taxon>Microbacteriaceae</taxon>
        <taxon>Protaetiibacter</taxon>
    </lineage>
</organism>
<evidence type="ECO:0000313" key="2">
    <source>
        <dbReference type="Proteomes" id="UP001205337"/>
    </source>
</evidence>
<dbReference type="EC" id="2.4.-.-" evidence="1"/>
<dbReference type="RefSeq" id="WP_258796917.1">
    <property type="nucleotide sequence ID" value="NZ_JANTHX010000002.1"/>
</dbReference>
<keyword evidence="1" id="KW-0328">Glycosyltransferase</keyword>
<keyword evidence="1" id="KW-0808">Transferase</keyword>
<dbReference type="GO" id="GO:0016757">
    <property type="term" value="F:glycosyltransferase activity"/>
    <property type="evidence" value="ECO:0007669"/>
    <property type="project" value="UniProtKB-KW"/>
</dbReference>
<comment type="caution">
    <text evidence="1">The sequence shown here is derived from an EMBL/GenBank/DDBJ whole genome shotgun (WGS) entry which is preliminary data.</text>
</comment>
<name>A0ABT1ZBH0_9MICO</name>
<dbReference type="Gene3D" id="3.40.50.2000">
    <property type="entry name" value="Glycogen Phosphorylase B"/>
    <property type="match status" value="1"/>
</dbReference>
<sequence>MSSGGHEVVFTFSYETWDDAVHRGMMRPPDRLAAALIADPEVREVIIANPYRWLPTLAARRAVARGARFPDLAGRHLVQPWRVRDRRDPLDPDALEARYRAYGDALGRAARRAGQRSPVLLTTHPLVAGFARPEWASRVVYFGRDDWTSYPGRSEFWPAYREAYRRIAASGMPVAAVSAQIVERIAPTGPGVVVPNGVEVAEWIGPEPEVPAWFAAVPGPRLVYVGTIDDRLDAEGVAVLARARPDVSVVLLGHVAAPDHLAPVQGIPNVVVHPAVGRTELVAVLRAAEGALVAHRVTPLTEAMSPLKAYEYLAGGAPVLSVDLPPMRDVDDRVLLVPRVEDFAGAVDELLALGRADEERRLRFVAENSWESRHRAVFDLLYDRANVSG</sequence>
<accession>A0ABT1ZBH0</accession>
<dbReference type="Proteomes" id="UP001205337">
    <property type="component" value="Unassembled WGS sequence"/>
</dbReference>
<dbReference type="PANTHER" id="PTHR12526">
    <property type="entry name" value="GLYCOSYLTRANSFERASE"/>
    <property type="match status" value="1"/>
</dbReference>
<dbReference type="PANTHER" id="PTHR12526:SF600">
    <property type="entry name" value="GLYCOSYL TRANSFERASE GROUP 1"/>
    <property type="match status" value="1"/>
</dbReference>
<evidence type="ECO:0000313" key="1">
    <source>
        <dbReference type="EMBL" id="MCS0498043.1"/>
    </source>
</evidence>
<dbReference type="EMBL" id="JANTHX010000002">
    <property type="protein sequence ID" value="MCS0498043.1"/>
    <property type="molecule type" value="Genomic_DNA"/>
</dbReference>
<dbReference type="SUPFAM" id="SSF53756">
    <property type="entry name" value="UDP-Glycosyltransferase/glycogen phosphorylase"/>
    <property type="match status" value="1"/>
</dbReference>
<proteinExistence type="predicted"/>